<dbReference type="Pfam" id="PF00557">
    <property type="entry name" value="Peptidase_M24"/>
    <property type="match status" value="1"/>
</dbReference>
<evidence type="ECO:0000256" key="3">
    <source>
        <dbReference type="RuleBase" id="RU000590"/>
    </source>
</evidence>
<dbReference type="Gene3D" id="3.40.350.10">
    <property type="entry name" value="Creatinase/prolidase N-terminal domain"/>
    <property type="match status" value="1"/>
</dbReference>
<dbReference type="EMBL" id="JAPYYP010000005">
    <property type="protein sequence ID" value="MDA5107986.1"/>
    <property type="molecule type" value="Genomic_DNA"/>
</dbReference>
<accession>A0A9X3Z2P1</accession>
<feature type="domain" description="Creatinase N-terminal" evidence="5">
    <location>
        <begin position="7"/>
        <end position="134"/>
    </location>
</feature>
<evidence type="ECO:0000313" key="6">
    <source>
        <dbReference type="EMBL" id="MDA5107986.1"/>
    </source>
</evidence>
<dbReference type="PANTHER" id="PTHR46112">
    <property type="entry name" value="AMINOPEPTIDASE"/>
    <property type="match status" value="1"/>
</dbReference>
<comment type="similarity">
    <text evidence="3">Belongs to the peptidase M24B family.</text>
</comment>
<dbReference type="Gene3D" id="3.90.230.10">
    <property type="entry name" value="Creatinase/methionine aminopeptidase superfamily"/>
    <property type="match status" value="1"/>
</dbReference>
<dbReference type="SUPFAM" id="SSF53092">
    <property type="entry name" value="Creatinase/prolidase N-terminal domain"/>
    <property type="match status" value="1"/>
</dbReference>
<dbReference type="CDD" id="cd01092">
    <property type="entry name" value="APP-like"/>
    <property type="match status" value="1"/>
</dbReference>
<gene>
    <name evidence="6" type="ORF">O3V59_06425</name>
</gene>
<evidence type="ECO:0000256" key="2">
    <source>
        <dbReference type="ARBA" id="ARBA00022801"/>
    </source>
</evidence>
<dbReference type="InterPro" id="IPR029149">
    <property type="entry name" value="Creatin/AminoP/Spt16_N"/>
</dbReference>
<dbReference type="InterPro" id="IPR036005">
    <property type="entry name" value="Creatinase/aminopeptidase-like"/>
</dbReference>
<protein>
    <submittedName>
        <fullName evidence="6">Xaa-Pro peptidase family protein</fullName>
    </submittedName>
</protein>
<evidence type="ECO:0000259" key="5">
    <source>
        <dbReference type="Pfam" id="PF01321"/>
    </source>
</evidence>
<comment type="caution">
    <text evidence="6">The sequence shown here is derived from an EMBL/GenBank/DDBJ whole genome shotgun (WGS) entry which is preliminary data.</text>
</comment>
<dbReference type="Proteomes" id="UP001151071">
    <property type="component" value="Unassembled WGS sequence"/>
</dbReference>
<feature type="domain" description="Peptidase M24" evidence="4">
    <location>
        <begin position="142"/>
        <end position="344"/>
    </location>
</feature>
<dbReference type="InterPro" id="IPR001131">
    <property type="entry name" value="Peptidase_M24B_aminopep-P_CS"/>
</dbReference>
<dbReference type="PROSITE" id="PS00491">
    <property type="entry name" value="PROLINE_PEPTIDASE"/>
    <property type="match status" value="1"/>
</dbReference>
<dbReference type="InterPro" id="IPR000994">
    <property type="entry name" value="Pept_M24"/>
</dbReference>
<keyword evidence="7" id="KW-1185">Reference proteome</keyword>
<proteinExistence type="inferred from homology"/>
<dbReference type="InterPro" id="IPR050659">
    <property type="entry name" value="Peptidase_M24B"/>
</dbReference>
<evidence type="ECO:0000256" key="1">
    <source>
        <dbReference type="ARBA" id="ARBA00022723"/>
    </source>
</evidence>
<dbReference type="RefSeq" id="WP_271139712.1">
    <property type="nucleotide sequence ID" value="NZ_JAPYYP010000005.1"/>
</dbReference>
<dbReference type="SUPFAM" id="SSF55920">
    <property type="entry name" value="Creatinase/aminopeptidase"/>
    <property type="match status" value="1"/>
</dbReference>
<dbReference type="GO" id="GO:0016787">
    <property type="term" value="F:hydrolase activity"/>
    <property type="evidence" value="ECO:0007669"/>
    <property type="project" value="UniProtKB-KW"/>
</dbReference>
<dbReference type="Pfam" id="PF01321">
    <property type="entry name" value="Creatinase_N"/>
    <property type="match status" value="1"/>
</dbReference>
<keyword evidence="1 3" id="KW-0479">Metal-binding</keyword>
<dbReference type="AlphaFoldDB" id="A0A9X3Z2P1"/>
<organism evidence="6 7">
    <name type="scientific">Brevibacillus thermoruber</name>
    <dbReference type="NCBI Taxonomy" id="33942"/>
    <lineage>
        <taxon>Bacteria</taxon>
        <taxon>Bacillati</taxon>
        <taxon>Bacillota</taxon>
        <taxon>Bacilli</taxon>
        <taxon>Bacillales</taxon>
        <taxon>Paenibacillaceae</taxon>
        <taxon>Brevibacillus</taxon>
    </lineage>
</organism>
<dbReference type="InterPro" id="IPR000587">
    <property type="entry name" value="Creatinase_N"/>
</dbReference>
<evidence type="ECO:0000259" key="4">
    <source>
        <dbReference type="Pfam" id="PF00557"/>
    </source>
</evidence>
<sequence length="365" mass="41543">MKPFVGRLQRCMESMQAERMSQLIVSSTANLFYLTGQRIDTGERMCCLLLDQDKPPALFIHQMFQGQLTLPDEIELVVWSDENDPIALLSEYVSGTGIIGIDQNWISSFLIDLMHAQPRLQPVKSRIVEKLREIKDENEINILRQSARIADAVMHQVVELQHLPTTELQMAETIRSFFGEHQVRELSFPPIIGFGKNSAHPHHESGAAGLIPDQTIVIDMGGVYQHYCSDITRTLFYGRPNKEFEEVYRIVLAAQEEAIAIIKPGVRFADVDRMIRQEFAARGYDRYFTHRTGHGVGLELHEGPFLHQHNLDEMRPGMVFTIEPGIYLPGRFGVRIEDVVVVTDTGCEVLTLSPKEVRYIDIREG</sequence>
<reference evidence="6" key="1">
    <citation type="submission" date="2022-12" db="EMBL/GenBank/DDBJ databases">
        <title>Draft genome sequence of the thermophilic strain Brevibacillus thermoruber HT42, isolated from Los Humeros, Puebla, Mexico, with biotechnological potential.</title>
        <authorList>
            <person name="Lara Sanchez J."/>
            <person name="Solis Palacios R."/>
            <person name="Bustos Baena A.S."/>
            <person name="Ruz Baez A.E."/>
            <person name="Espinosa Luna G."/>
            <person name="Oliart Ros R.M."/>
        </authorList>
    </citation>
    <scope>NUCLEOTIDE SEQUENCE</scope>
    <source>
        <strain evidence="6">HT42</strain>
    </source>
</reference>
<name>A0A9X3Z2P1_9BACL</name>
<evidence type="ECO:0000313" key="7">
    <source>
        <dbReference type="Proteomes" id="UP001151071"/>
    </source>
</evidence>
<dbReference type="GO" id="GO:0046872">
    <property type="term" value="F:metal ion binding"/>
    <property type="evidence" value="ECO:0007669"/>
    <property type="project" value="UniProtKB-KW"/>
</dbReference>
<dbReference type="PANTHER" id="PTHR46112:SF3">
    <property type="entry name" value="AMINOPEPTIDASE YPDF"/>
    <property type="match status" value="1"/>
</dbReference>
<keyword evidence="2" id="KW-0378">Hydrolase</keyword>